<dbReference type="InterPro" id="IPR036388">
    <property type="entry name" value="WH-like_DNA-bd_sf"/>
</dbReference>
<dbReference type="SUPFAM" id="SSF46785">
    <property type="entry name" value="Winged helix' DNA-binding domain"/>
    <property type="match status" value="1"/>
</dbReference>
<keyword evidence="4" id="KW-1185">Reference proteome</keyword>
<accession>A0A4Q2SJF7</accession>
<comment type="caution">
    <text evidence="3">The sequence shown here is derived from an EMBL/GenBank/DDBJ whole genome shotgun (WGS) entry which is preliminary data.</text>
</comment>
<dbReference type="Proteomes" id="UP000291101">
    <property type="component" value="Unassembled WGS sequence"/>
</dbReference>
<organism evidence="3 4">
    <name type="scientific">Nocardioides zhouii</name>
    <dbReference type="NCBI Taxonomy" id="1168729"/>
    <lineage>
        <taxon>Bacteria</taxon>
        <taxon>Bacillati</taxon>
        <taxon>Actinomycetota</taxon>
        <taxon>Actinomycetes</taxon>
        <taxon>Propionibacteriales</taxon>
        <taxon>Nocardioidaceae</taxon>
        <taxon>Nocardioides</taxon>
    </lineage>
</organism>
<dbReference type="PANTHER" id="PTHR18964:SF149">
    <property type="entry name" value="BIFUNCTIONAL UDP-N-ACETYLGLUCOSAMINE 2-EPIMERASE_N-ACETYLMANNOSAMINE KINASE"/>
    <property type="match status" value="1"/>
</dbReference>
<dbReference type="Pfam" id="PF00480">
    <property type="entry name" value="ROK"/>
    <property type="match status" value="1"/>
</dbReference>
<dbReference type="EMBL" id="SDWV01000021">
    <property type="protein sequence ID" value="RYC05695.1"/>
    <property type="molecule type" value="Genomic_DNA"/>
</dbReference>
<dbReference type="InterPro" id="IPR043129">
    <property type="entry name" value="ATPase_NBD"/>
</dbReference>
<feature type="compositionally biased region" description="Basic residues" evidence="2">
    <location>
        <begin position="24"/>
        <end position="48"/>
    </location>
</feature>
<proteinExistence type="inferred from homology"/>
<sequence>MVGQALPHRPQRPERPEVRPGPALRRRQRPRRLLGGRHPAGRRLRRPGPLRLQAGPHRGRGRRLGLGRGQHAQLPHPPREGEGLPRRPGGAGRARGSQGPRARRPDRCGGRGLEGPARRRPARPRGARRPRWRLRAARPARARAPVRRPLTVQPQFRARVGTEGLRRTNTGAVLRALRRLGPSTRVELARHTGLAKATVGVIVADLEAARAVAEEGSRPGVRGRPGRPVALRGDRFVTLGLELNVDYVSAVVLDLSGRVVSSTSRPGGTGDALHDLARTALAEHVGPESIVVGTTLAVPALVRGDNHTVAWAPNLRVDWTDLAATLGELVPGLEIEVSNDANCAAYAEAHHGAARGAGHALYVTGTVGIGAGIVQDGELVRGGAGFAGEVGHMPMGDSTALCGCGRRGCWEAAIGLHAMLAAVGMPELDTPLLTAESVAERARTDASVRAGLERVGVDVGLGIAMLSSVLDPEVIVLGGYFAALGDLVLEPARRTLDERLASDVQVRPDVRPSTLGIQAAALGAAEQSFGPVLTGELDLTA</sequence>
<dbReference type="Gene3D" id="1.10.10.10">
    <property type="entry name" value="Winged helix-like DNA-binding domain superfamily/Winged helix DNA-binding domain"/>
    <property type="match status" value="1"/>
</dbReference>
<dbReference type="SUPFAM" id="SSF53067">
    <property type="entry name" value="Actin-like ATPase domain"/>
    <property type="match status" value="1"/>
</dbReference>
<comment type="similarity">
    <text evidence="1">Belongs to the ROK (NagC/XylR) family.</text>
</comment>
<evidence type="ECO:0000313" key="4">
    <source>
        <dbReference type="Proteomes" id="UP000291101"/>
    </source>
</evidence>
<dbReference type="AlphaFoldDB" id="A0A4Q2SJF7"/>
<dbReference type="InterPro" id="IPR036390">
    <property type="entry name" value="WH_DNA-bd_sf"/>
</dbReference>
<evidence type="ECO:0000256" key="2">
    <source>
        <dbReference type="SAM" id="MobiDB-lite"/>
    </source>
</evidence>
<protein>
    <submittedName>
        <fullName evidence="3">ROK family transcriptional regulator</fullName>
    </submittedName>
</protein>
<feature type="compositionally biased region" description="Basic residues" evidence="2">
    <location>
        <begin position="118"/>
        <end position="144"/>
    </location>
</feature>
<name>A0A4Q2SJF7_9ACTN</name>
<feature type="region of interest" description="Disordered" evidence="2">
    <location>
        <begin position="1"/>
        <end position="144"/>
    </location>
</feature>
<evidence type="ECO:0000256" key="1">
    <source>
        <dbReference type="ARBA" id="ARBA00006479"/>
    </source>
</evidence>
<evidence type="ECO:0000313" key="3">
    <source>
        <dbReference type="EMBL" id="RYC05695.1"/>
    </source>
</evidence>
<dbReference type="InterPro" id="IPR000600">
    <property type="entry name" value="ROK"/>
</dbReference>
<dbReference type="Gene3D" id="3.30.420.40">
    <property type="match status" value="2"/>
</dbReference>
<gene>
    <name evidence="3" type="ORF">EUA94_17495</name>
</gene>
<dbReference type="PANTHER" id="PTHR18964">
    <property type="entry name" value="ROK (REPRESSOR, ORF, KINASE) FAMILY"/>
    <property type="match status" value="1"/>
</dbReference>
<dbReference type="OrthoDB" id="5174513at2"/>
<reference evidence="3 4" key="1">
    <citation type="submission" date="2019-01" db="EMBL/GenBank/DDBJ databases">
        <title>Novel species of Nocardioides.</title>
        <authorList>
            <person name="Liu Q."/>
            <person name="X Y.-H."/>
        </authorList>
    </citation>
    <scope>NUCLEOTIDE SEQUENCE [LARGE SCALE GENOMIC DNA]</scope>
    <source>
        <strain evidence="3 4">HLT2-9</strain>
    </source>
</reference>